<evidence type="ECO:0000313" key="2">
    <source>
        <dbReference type="Proteomes" id="UP000694424"/>
    </source>
</evidence>
<reference evidence="1" key="2">
    <citation type="submission" date="2025-09" db="UniProtKB">
        <authorList>
            <consortium name="Ensembl"/>
        </authorList>
    </citation>
    <scope>IDENTIFICATION</scope>
</reference>
<sequence>MVLTRFEEENSNMTQVEVDEVLTLMSHMAAKVPSHNTMPSGMVFLVKLLCDFMLNAVLLQRLNGALHSVLLHLLRHVRILDHGFLVTRGHLH</sequence>
<accession>A0A8B9S976</accession>
<dbReference type="PANTHER" id="PTHR48424">
    <property type="entry name" value="DYNEIN LIGHT CHAIN-RELATED"/>
    <property type="match status" value="1"/>
</dbReference>
<proteinExistence type="predicted"/>
<dbReference type="Proteomes" id="UP000694424">
    <property type="component" value="Unplaced"/>
</dbReference>
<evidence type="ECO:0000313" key="1">
    <source>
        <dbReference type="Ensembl" id="ENSAOWP00000016309.1"/>
    </source>
</evidence>
<dbReference type="AlphaFoldDB" id="A0A8B9S976"/>
<protein>
    <recommendedName>
        <fullName evidence="3">Dynein light chain</fullName>
    </recommendedName>
</protein>
<keyword evidence="2" id="KW-1185">Reference proteome</keyword>
<dbReference type="PANTHER" id="PTHR48424:SF3">
    <property type="entry name" value="DYNEIN LIGHT CHAIN-RELATED"/>
    <property type="match status" value="1"/>
</dbReference>
<reference evidence="1" key="1">
    <citation type="submission" date="2025-08" db="UniProtKB">
        <authorList>
            <consortium name="Ensembl"/>
        </authorList>
    </citation>
    <scope>IDENTIFICATION</scope>
</reference>
<evidence type="ECO:0008006" key="3">
    <source>
        <dbReference type="Google" id="ProtNLM"/>
    </source>
</evidence>
<organism evidence="1 2">
    <name type="scientific">Apteryx owenii</name>
    <name type="common">Little spotted kiwi</name>
    <dbReference type="NCBI Taxonomy" id="8824"/>
    <lineage>
        <taxon>Eukaryota</taxon>
        <taxon>Metazoa</taxon>
        <taxon>Chordata</taxon>
        <taxon>Craniata</taxon>
        <taxon>Vertebrata</taxon>
        <taxon>Euteleostomi</taxon>
        <taxon>Archelosauria</taxon>
        <taxon>Archosauria</taxon>
        <taxon>Dinosauria</taxon>
        <taxon>Saurischia</taxon>
        <taxon>Theropoda</taxon>
        <taxon>Coelurosauria</taxon>
        <taxon>Aves</taxon>
        <taxon>Palaeognathae</taxon>
        <taxon>Apterygiformes</taxon>
        <taxon>Apterygidae</taxon>
        <taxon>Apteryx</taxon>
    </lineage>
</organism>
<name>A0A8B9S976_APTOW</name>
<dbReference type="Ensembl" id="ENSAOWT00000018520.1">
    <property type="protein sequence ID" value="ENSAOWP00000016309.1"/>
    <property type="gene ID" value="ENSAOWG00000011117.1"/>
</dbReference>